<dbReference type="PROSITE" id="PS50088">
    <property type="entry name" value="ANK_REPEAT"/>
    <property type="match status" value="1"/>
</dbReference>
<dbReference type="PROSITE" id="PS50297">
    <property type="entry name" value="ANK_REP_REGION"/>
    <property type="match status" value="1"/>
</dbReference>
<reference evidence="4" key="1">
    <citation type="submission" date="2020-05" db="EMBL/GenBank/DDBJ databases">
        <title>Mycena genomes resolve the evolution of fungal bioluminescence.</title>
        <authorList>
            <person name="Tsai I.J."/>
        </authorList>
    </citation>
    <scope>NUCLEOTIDE SEQUENCE</scope>
    <source>
        <strain evidence="4">160909Yilan</strain>
    </source>
</reference>
<name>A0A8H6XBV0_9AGAR</name>
<dbReference type="InterPro" id="IPR036770">
    <property type="entry name" value="Ankyrin_rpt-contain_sf"/>
</dbReference>
<dbReference type="EMBL" id="JACAZH010000033">
    <property type="protein sequence ID" value="KAF7337747.1"/>
    <property type="molecule type" value="Genomic_DNA"/>
</dbReference>
<comment type="caution">
    <text evidence="4">The sequence shown here is derived from an EMBL/GenBank/DDBJ whole genome shotgun (WGS) entry which is preliminary data.</text>
</comment>
<dbReference type="PANTHER" id="PTHR24123:SF33">
    <property type="entry name" value="PROTEIN HOS4"/>
    <property type="match status" value="1"/>
</dbReference>
<keyword evidence="1" id="KW-0677">Repeat</keyword>
<organism evidence="4 5">
    <name type="scientific">Mycena sanguinolenta</name>
    <dbReference type="NCBI Taxonomy" id="230812"/>
    <lineage>
        <taxon>Eukaryota</taxon>
        <taxon>Fungi</taxon>
        <taxon>Dikarya</taxon>
        <taxon>Basidiomycota</taxon>
        <taxon>Agaricomycotina</taxon>
        <taxon>Agaricomycetes</taxon>
        <taxon>Agaricomycetidae</taxon>
        <taxon>Agaricales</taxon>
        <taxon>Marasmiineae</taxon>
        <taxon>Mycenaceae</taxon>
        <taxon>Mycena</taxon>
    </lineage>
</organism>
<protein>
    <recommendedName>
        <fullName evidence="6">Ankyrin</fullName>
    </recommendedName>
</protein>
<gene>
    <name evidence="4" type="ORF">MSAN_02248300</name>
</gene>
<dbReference type="SUPFAM" id="SSF48403">
    <property type="entry name" value="Ankyrin repeat"/>
    <property type="match status" value="1"/>
</dbReference>
<keyword evidence="5" id="KW-1185">Reference proteome</keyword>
<dbReference type="InterPro" id="IPR002110">
    <property type="entry name" value="Ankyrin_rpt"/>
</dbReference>
<evidence type="ECO:0000256" key="3">
    <source>
        <dbReference type="PROSITE-ProRule" id="PRU00023"/>
    </source>
</evidence>
<evidence type="ECO:0000256" key="2">
    <source>
        <dbReference type="ARBA" id="ARBA00023043"/>
    </source>
</evidence>
<dbReference type="InterPro" id="IPR051165">
    <property type="entry name" value="Multifunctional_ANK_Repeat"/>
</dbReference>
<evidence type="ECO:0000256" key="1">
    <source>
        <dbReference type="ARBA" id="ARBA00022737"/>
    </source>
</evidence>
<evidence type="ECO:0000313" key="4">
    <source>
        <dbReference type="EMBL" id="KAF7337747.1"/>
    </source>
</evidence>
<evidence type="ECO:0000313" key="5">
    <source>
        <dbReference type="Proteomes" id="UP000623467"/>
    </source>
</evidence>
<dbReference type="Proteomes" id="UP000623467">
    <property type="component" value="Unassembled WGS sequence"/>
</dbReference>
<evidence type="ECO:0008006" key="6">
    <source>
        <dbReference type="Google" id="ProtNLM"/>
    </source>
</evidence>
<dbReference type="AlphaFoldDB" id="A0A8H6XBV0"/>
<dbReference type="PANTHER" id="PTHR24123">
    <property type="entry name" value="ANKYRIN REPEAT-CONTAINING"/>
    <property type="match status" value="1"/>
</dbReference>
<dbReference type="Gene3D" id="1.25.40.20">
    <property type="entry name" value="Ankyrin repeat-containing domain"/>
    <property type="match status" value="2"/>
</dbReference>
<dbReference type="SMART" id="SM00248">
    <property type="entry name" value="ANK"/>
    <property type="match status" value="4"/>
</dbReference>
<accession>A0A8H6XBV0</accession>
<dbReference type="OrthoDB" id="194358at2759"/>
<sequence>MGHRSMVVKLLAMHGTEMQARAHARTGPPYYMSALDYAVRFGHLEVDKLLAPIPQPGSLVDGVDPHTVQAHKEYLSIALFDSKGQMSPPCCNAAAIKNVGLVRLLLAAGADPNSHDNDFIPLFNAARHRNLDVVQALLAGGADIHIWNHCAFFSSVAQTPMSPTVTATHHFIMLVFGTPSWNLAQASVKLLLEFGAATVDKPGQRGLTPVDIALREGHPEIVELLEPLVQDPDLKSRIQHGIEECKRRKLDAEILDCLRAERVAAKAAAARAVLSNQVAIRVPPAGS</sequence>
<keyword evidence="2 3" id="KW-0040">ANK repeat</keyword>
<proteinExistence type="predicted"/>
<feature type="repeat" description="ANK" evidence="3">
    <location>
        <begin position="117"/>
        <end position="149"/>
    </location>
</feature>
<dbReference type="Pfam" id="PF00023">
    <property type="entry name" value="Ank"/>
    <property type="match status" value="2"/>
</dbReference>